<dbReference type="Gene3D" id="3.40.1350.10">
    <property type="match status" value="1"/>
</dbReference>
<evidence type="ECO:0000313" key="4">
    <source>
        <dbReference type="EMBL" id="KTB43036.1"/>
    </source>
</evidence>
<evidence type="ECO:0000313" key="5">
    <source>
        <dbReference type="Proteomes" id="UP000054988"/>
    </source>
</evidence>
<dbReference type="GO" id="GO:0005634">
    <property type="term" value="C:nucleus"/>
    <property type="evidence" value="ECO:0007669"/>
    <property type="project" value="UniProtKB-ARBA"/>
</dbReference>
<dbReference type="GO" id="GO:0003676">
    <property type="term" value="F:nucleic acid binding"/>
    <property type="evidence" value="ECO:0007669"/>
    <property type="project" value="InterPro"/>
</dbReference>
<reference evidence="4 5" key="1">
    <citation type="submission" date="2015-12" db="EMBL/GenBank/DDBJ databases">
        <title>Draft genome sequence of Moniliophthora roreri, the causal agent of frosty pod rot of cacao.</title>
        <authorList>
            <person name="Aime M.C."/>
            <person name="Diaz-Valderrama J.R."/>
            <person name="Kijpornyongpan T."/>
            <person name="Phillips-Mora W."/>
        </authorList>
    </citation>
    <scope>NUCLEOTIDE SEQUENCE [LARGE SCALE GENOMIC DNA]</scope>
    <source>
        <strain evidence="4 5">MCA 2952</strain>
    </source>
</reference>
<dbReference type="EMBL" id="LATX01001258">
    <property type="protein sequence ID" value="KTB43036.1"/>
    <property type="molecule type" value="Genomic_DNA"/>
</dbReference>
<dbReference type="InterPro" id="IPR018593">
    <property type="entry name" value="tRNA-endonuc_su_Sen15"/>
</dbReference>
<sequence>MTDMEDHPSYPVLSSLIKKYPKNAGSLFQTYNDILLGELPPQQWRDVEVFEMGEPYDRGCITGRRPLSEETLHVVPCSLAESISIAWMTGIIKALSVKDVYLAINTEDSSIVYYKISDGIVKPSV</sequence>
<comment type="similarity">
    <text evidence="1">Belongs to the SEN15 family.</text>
</comment>
<dbReference type="Proteomes" id="UP000054988">
    <property type="component" value="Unassembled WGS sequence"/>
</dbReference>
<dbReference type="PANTHER" id="PTHR28582">
    <property type="entry name" value="TRNA-SPLICING ENDONUCLEASE SUBUNIT SEN15"/>
    <property type="match status" value="1"/>
</dbReference>
<gene>
    <name evidence="4" type="ORF">WG66_4398</name>
</gene>
<dbReference type="Pfam" id="PF09631">
    <property type="entry name" value="Sen15"/>
    <property type="match status" value="1"/>
</dbReference>
<accession>A0A0W0G374</accession>
<evidence type="ECO:0000256" key="1">
    <source>
        <dbReference type="ARBA" id="ARBA00006091"/>
    </source>
</evidence>
<proteinExistence type="inferred from homology"/>
<evidence type="ECO:0000259" key="3">
    <source>
        <dbReference type="Pfam" id="PF09631"/>
    </source>
</evidence>
<dbReference type="AlphaFoldDB" id="A0A0W0G374"/>
<protein>
    <recommendedName>
        <fullName evidence="3">tRNA-splicing endonuclease subunit Sen15 domain-containing protein</fullName>
    </recommendedName>
</protein>
<comment type="caution">
    <text evidence="4">The sequence shown here is derived from an EMBL/GenBank/DDBJ whole genome shotgun (WGS) entry which is preliminary data.</text>
</comment>
<dbReference type="InterPro" id="IPR011856">
    <property type="entry name" value="tRNA_endonuc-like_dom_sf"/>
</dbReference>
<organism evidence="4 5">
    <name type="scientific">Moniliophthora roreri</name>
    <name type="common">Frosty pod rot fungus</name>
    <name type="synonym">Monilia roreri</name>
    <dbReference type="NCBI Taxonomy" id="221103"/>
    <lineage>
        <taxon>Eukaryota</taxon>
        <taxon>Fungi</taxon>
        <taxon>Dikarya</taxon>
        <taxon>Basidiomycota</taxon>
        <taxon>Agaricomycotina</taxon>
        <taxon>Agaricomycetes</taxon>
        <taxon>Agaricomycetidae</taxon>
        <taxon>Agaricales</taxon>
        <taxon>Marasmiineae</taxon>
        <taxon>Marasmiaceae</taxon>
        <taxon>Moniliophthora</taxon>
    </lineage>
</organism>
<dbReference type="GO" id="GO:0006388">
    <property type="term" value="P:tRNA splicing, via endonucleolytic cleavage and ligation"/>
    <property type="evidence" value="ECO:0007669"/>
    <property type="project" value="InterPro"/>
</dbReference>
<dbReference type="PANTHER" id="PTHR28582:SF1">
    <property type="entry name" value="TRNA-SPLICING ENDONUCLEASE SUBUNIT SEN15"/>
    <property type="match status" value="1"/>
</dbReference>
<name>A0A0W0G374_MONRR</name>
<dbReference type="SUPFAM" id="SSF53032">
    <property type="entry name" value="tRNA-intron endonuclease catalytic domain-like"/>
    <property type="match status" value="1"/>
</dbReference>
<dbReference type="InterPro" id="IPR036167">
    <property type="entry name" value="tRNA_intron_Endo_cat-like_sf"/>
</dbReference>
<keyword evidence="2" id="KW-0819">tRNA processing</keyword>
<evidence type="ECO:0000256" key="2">
    <source>
        <dbReference type="ARBA" id="ARBA00022694"/>
    </source>
</evidence>
<feature type="domain" description="tRNA-splicing endonuclease subunit Sen15" evidence="3">
    <location>
        <begin position="42"/>
        <end position="124"/>
    </location>
</feature>
<dbReference type="eggNOG" id="ENOG502SC4F">
    <property type="taxonomic scope" value="Eukaryota"/>
</dbReference>